<dbReference type="Proteomes" id="UP001163603">
    <property type="component" value="Chromosome 5"/>
</dbReference>
<keyword evidence="2" id="KW-1185">Reference proteome</keyword>
<evidence type="ECO:0000313" key="1">
    <source>
        <dbReference type="EMBL" id="KAJ0040686.1"/>
    </source>
</evidence>
<dbReference type="EMBL" id="CM047740">
    <property type="protein sequence ID" value="KAJ0040686.1"/>
    <property type="molecule type" value="Genomic_DNA"/>
</dbReference>
<sequence>MMDSSLNPKTETMFPLSSFYPDAVSDTFVVSQQGGEVKQRRRRRKNKGGESSLSKKRKLTAEQLLLLEESFVNDQKLETDRKEELASQLNLDPRQVAIWFQNRRARWKTKKIEEKLTQIQTSHDSIMLDKLRLEYEVLMLRQELSEAQARIQELTEHPNDAISSNSPLASTVSMETANSPLFREFGVDTYDDIFYVPPESASSDYNDGFDYVLLFD</sequence>
<accession>A0ACC0YQJ3</accession>
<gene>
    <name evidence="1" type="ORF">Pint_28235</name>
</gene>
<reference evidence="2" key="1">
    <citation type="journal article" date="2023" name="G3 (Bethesda)">
        <title>Genome assembly and association tests identify interacting loci associated with vigor, precocity, and sex in interspecific pistachio rootstocks.</title>
        <authorList>
            <person name="Palmer W."/>
            <person name="Jacygrad E."/>
            <person name="Sagayaradj S."/>
            <person name="Cavanaugh K."/>
            <person name="Han R."/>
            <person name="Bertier L."/>
            <person name="Beede B."/>
            <person name="Kafkas S."/>
            <person name="Golino D."/>
            <person name="Preece J."/>
            <person name="Michelmore R."/>
        </authorList>
    </citation>
    <scope>NUCLEOTIDE SEQUENCE [LARGE SCALE GENOMIC DNA]</scope>
</reference>
<protein>
    <submittedName>
        <fullName evidence="1">Uncharacterized protein</fullName>
    </submittedName>
</protein>
<proteinExistence type="predicted"/>
<name>A0ACC0YQJ3_9ROSI</name>
<organism evidence="1 2">
    <name type="scientific">Pistacia integerrima</name>
    <dbReference type="NCBI Taxonomy" id="434235"/>
    <lineage>
        <taxon>Eukaryota</taxon>
        <taxon>Viridiplantae</taxon>
        <taxon>Streptophyta</taxon>
        <taxon>Embryophyta</taxon>
        <taxon>Tracheophyta</taxon>
        <taxon>Spermatophyta</taxon>
        <taxon>Magnoliopsida</taxon>
        <taxon>eudicotyledons</taxon>
        <taxon>Gunneridae</taxon>
        <taxon>Pentapetalae</taxon>
        <taxon>rosids</taxon>
        <taxon>malvids</taxon>
        <taxon>Sapindales</taxon>
        <taxon>Anacardiaceae</taxon>
        <taxon>Pistacia</taxon>
    </lineage>
</organism>
<evidence type="ECO:0000313" key="2">
    <source>
        <dbReference type="Proteomes" id="UP001163603"/>
    </source>
</evidence>
<comment type="caution">
    <text evidence="1">The sequence shown here is derived from an EMBL/GenBank/DDBJ whole genome shotgun (WGS) entry which is preliminary data.</text>
</comment>